<evidence type="ECO:0000256" key="4">
    <source>
        <dbReference type="SAM" id="Phobius"/>
    </source>
</evidence>
<dbReference type="GO" id="GO:0030983">
    <property type="term" value="F:mismatched DNA binding"/>
    <property type="evidence" value="ECO:0007669"/>
    <property type="project" value="InterPro"/>
</dbReference>
<dbReference type="SMART" id="SM00534">
    <property type="entry name" value="MUTSac"/>
    <property type="match status" value="1"/>
</dbReference>
<evidence type="ECO:0000256" key="2">
    <source>
        <dbReference type="ARBA" id="ARBA00022840"/>
    </source>
</evidence>
<keyword evidence="4" id="KW-0472">Membrane</keyword>
<dbReference type="Pfam" id="PF00488">
    <property type="entry name" value="MutS_V"/>
    <property type="match status" value="1"/>
</dbReference>
<accession>A0A6C0AKV9</accession>
<reference evidence="6" key="1">
    <citation type="journal article" date="2020" name="Nature">
        <title>Giant virus diversity and host interactions through global metagenomics.</title>
        <authorList>
            <person name="Schulz F."/>
            <person name="Roux S."/>
            <person name="Paez-Espino D."/>
            <person name="Jungbluth S."/>
            <person name="Walsh D.A."/>
            <person name="Denef V.J."/>
            <person name="McMahon K.D."/>
            <person name="Konstantinidis K.T."/>
            <person name="Eloe-Fadrosh E.A."/>
            <person name="Kyrpides N.C."/>
            <person name="Woyke T."/>
        </authorList>
    </citation>
    <scope>NUCLEOTIDE SEQUENCE</scope>
    <source>
        <strain evidence="7">GVMAG-M-3300024261-37</strain>
        <strain evidence="6">GVMAG-S-1039698-54</strain>
    </source>
</reference>
<feature type="domain" description="DNA mismatch repair proteins mutS family" evidence="5">
    <location>
        <begin position="377"/>
        <end position="568"/>
    </location>
</feature>
<dbReference type="InterPro" id="IPR027417">
    <property type="entry name" value="P-loop_NTPase"/>
</dbReference>
<dbReference type="GO" id="GO:0140664">
    <property type="term" value="F:ATP-dependent DNA damage sensor activity"/>
    <property type="evidence" value="ECO:0007669"/>
    <property type="project" value="InterPro"/>
</dbReference>
<dbReference type="SUPFAM" id="SSF52540">
    <property type="entry name" value="P-loop containing nucleoside triphosphate hydrolases"/>
    <property type="match status" value="1"/>
</dbReference>
<protein>
    <recommendedName>
        <fullName evidence="5">DNA mismatch repair proteins mutS family domain-containing protein</fullName>
    </recommendedName>
</protein>
<keyword evidence="4" id="KW-1133">Transmembrane helix</keyword>
<sequence length="570" mass="66820">MKNKEITHGNFNIPLRFQKNTPIEQNLINDLELINTQEKTNIPVVDYLFKPTNELGKKSLNQWNCYTSDVNFLKESQKLYNNIDDLQEKRDVIDDMLKTWKNIKGIQKFDERFQYIEWERLAFLNSYAIFMYFLSFLNITAPIMQLIAPLMAFILPFFLLKAAGIPVSMDKYTEILKKIMSTNALYKLVTSFNEVDAKQKVTMLVTVGLYFYNLYQNLLSCYKFYSNSFFIIEKLNSIKEYLNYTINQITLFENKIKPYHTYQSFLKDLSSRKEKLQNLHDNLQFLPSKFYDASTIPSYGYIMKYFYDFHNSEDINELIEYSFGFNGYINNLVGIKQNIKLNNIHKTIYSNKNVSKIKKVYHPSLSNECIKNNINLKKSIILTGPNAAGKTTLLKSTIINILFSQQVGFGFYQSCTLNPFDYFHCYINIPDSVSRDSLFQAEVRRCKEILDTITSKPTARHFCVFDELYSGTNPYEAISSAYSYLNHITKNTNIKFVLTTHYIRLCKLFKKHKKITNYKMKVEVDKNDKPKYSYKIKKGVSQIKGGISILRDLKYPNDIILEAKNILDKL</sequence>
<evidence type="ECO:0000313" key="7">
    <source>
        <dbReference type="EMBL" id="QHT94934.1"/>
    </source>
</evidence>
<dbReference type="InterPro" id="IPR045076">
    <property type="entry name" value="MutS"/>
</dbReference>
<feature type="transmembrane region" description="Helical" evidence="4">
    <location>
        <begin position="121"/>
        <end position="141"/>
    </location>
</feature>
<dbReference type="GO" id="GO:0005524">
    <property type="term" value="F:ATP binding"/>
    <property type="evidence" value="ECO:0007669"/>
    <property type="project" value="UniProtKB-KW"/>
</dbReference>
<keyword evidence="4" id="KW-0812">Transmembrane</keyword>
<dbReference type="PANTHER" id="PTHR11361:SF34">
    <property type="entry name" value="DNA MISMATCH REPAIR PROTEIN MSH1, MITOCHONDRIAL"/>
    <property type="match status" value="1"/>
</dbReference>
<dbReference type="InterPro" id="IPR000432">
    <property type="entry name" value="DNA_mismatch_repair_MutS_C"/>
</dbReference>
<dbReference type="PANTHER" id="PTHR11361">
    <property type="entry name" value="DNA MISMATCH REPAIR PROTEIN MUTS FAMILY MEMBER"/>
    <property type="match status" value="1"/>
</dbReference>
<keyword evidence="1" id="KW-0547">Nucleotide-binding</keyword>
<evidence type="ECO:0000259" key="5">
    <source>
        <dbReference type="SMART" id="SM00534"/>
    </source>
</evidence>
<keyword evidence="3" id="KW-0238">DNA-binding</keyword>
<evidence type="ECO:0000256" key="1">
    <source>
        <dbReference type="ARBA" id="ARBA00022741"/>
    </source>
</evidence>
<name>A0A6C0AKV9_9ZZZZ</name>
<proteinExistence type="predicted"/>
<dbReference type="Gene3D" id="3.40.50.300">
    <property type="entry name" value="P-loop containing nucleotide triphosphate hydrolases"/>
    <property type="match status" value="1"/>
</dbReference>
<dbReference type="AlphaFoldDB" id="A0A6C0AKV9"/>
<evidence type="ECO:0000313" key="6">
    <source>
        <dbReference type="EMBL" id="QHS80428.1"/>
    </source>
</evidence>
<dbReference type="GO" id="GO:0006298">
    <property type="term" value="P:mismatch repair"/>
    <property type="evidence" value="ECO:0007669"/>
    <property type="project" value="InterPro"/>
</dbReference>
<keyword evidence="2" id="KW-0067">ATP-binding</keyword>
<evidence type="ECO:0000256" key="3">
    <source>
        <dbReference type="ARBA" id="ARBA00023125"/>
    </source>
</evidence>
<dbReference type="EMBL" id="MN740232">
    <property type="protein sequence ID" value="QHT94934.1"/>
    <property type="molecule type" value="Genomic_DNA"/>
</dbReference>
<organism evidence="6">
    <name type="scientific">viral metagenome</name>
    <dbReference type="NCBI Taxonomy" id="1070528"/>
    <lineage>
        <taxon>unclassified sequences</taxon>
        <taxon>metagenomes</taxon>
        <taxon>organismal metagenomes</taxon>
    </lineage>
</organism>
<dbReference type="EMBL" id="MN740679">
    <property type="protein sequence ID" value="QHS80428.1"/>
    <property type="molecule type" value="Genomic_DNA"/>
</dbReference>